<accession>A0A182VK06</accession>
<dbReference type="InterPro" id="IPR058250">
    <property type="entry name" value="CCC"/>
</dbReference>
<protein>
    <recommendedName>
        <fullName evidence="3">CCC domain-containing protein</fullName>
    </recommendedName>
</protein>
<feature type="region of interest" description="Disordered" evidence="1">
    <location>
        <begin position="37"/>
        <end position="62"/>
    </location>
</feature>
<feature type="domain" description="CCC" evidence="3">
    <location>
        <begin position="76"/>
        <end position="178"/>
    </location>
</feature>
<evidence type="ECO:0000313" key="5">
    <source>
        <dbReference type="Proteomes" id="UP000075903"/>
    </source>
</evidence>
<dbReference type="EnsemblMetazoa" id="AMEM016278-RA">
    <property type="protein sequence ID" value="AMEM016278-PA"/>
    <property type="gene ID" value="AMEM016278"/>
</dbReference>
<reference evidence="4" key="1">
    <citation type="submission" date="2020-05" db="UniProtKB">
        <authorList>
            <consortium name="EnsemblMetazoa"/>
        </authorList>
    </citation>
    <scope>IDENTIFICATION</scope>
    <source>
        <strain evidence="4">MAF</strain>
    </source>
</reference>
<dbReference type="VEuPathDB" id="VectorBase:AMEM016278"/>
<feature type="chain" id="PRO_5008139859" description="CCC domain-containing protein" evidence="2">
    <location>
        <begin position="28"/>
        <end position="215"/>
    </location>
</feature>
<feature type="compositionally biased region" description="Basic and acidic residues" evidence="1">
    <location>
        <begin position="51"/>
        <end position="60"/>
    </location>
</feature>
<organism evidence="4 5">
    <name type="scientific">Anopheles merus</name>
    <name type="common">Mosquito</name>
    <dbReference type="NCBI Taxonomy" id="30066"/>
    <lineage>
        <taxon>Eukaryota</taxon>
        <taxon>Metazoa</taxon>
        <taxon>Ecdysozoa</taxon>
        <taxon>Arthropoda</taxon>
        <taxon>Hexapoda</taxon>
        <taxon>Insecta</taxon>
        <taxon>Pterygota</taxon>
        <taxon>Neoptera</taxon>
        <taxon>Endopterygota</taxon>
        <taxon>Diptera</taxon>
        <taxon>Nematocera</taxon>
        <taxon>Culicoidea</taxon>
        <taxon>Culicidae</taxon>
        <taxon>Anophelinae</taxon>
        <taxon>Anopheles</taxon>
    </lineage>
</organism>
<dbReference type="KEGG" id="amer:121589026"/>
<keyword evidence="5" id="KW-1185">Reference proteome</keyword>
<dbReference type="Proteomes" id="UP000075903">
    <property type="component" value="Unassembled WGS sequence"/>
</dbReference>
<evidence type="ECO:0000259" key="3">
    <source>
        <dbReference type="Pfam" id="PF26644"/>
    </source>
</evidence>
<keyword evidence="2" id="KW-0732">Signal</keyword>
<evidence type="ECO:0000313" key="4">
    <source>
        <dbReference type="EnsemblMetazoa" id="AMEM016278-PA"/>
    </source>
</evidence>
<dbReference type="RefSeq" id="XP_041763521.1">
    <property type="nucleotide sequence ID" value="XM_041907587.1"/>
</dbReference>
<dbReference type="VEuPathDB" id="VectorBase:AMEM21_012957"/>
<proteinExistence type="predicted"/>
<dbReference type="AlphaFoldDB" id="A0A182VK06"/>
<dbReference type="GeneID" id="121589026"/>
<feature type="signal peptide" evidence="2">
    <location>
        <begin position="1"/>
        <end position="27"/>
    </location>
</feature>
<name>A0A182VK06_ANOME</name>
<sequence length="215" mass="23843">MTLAISRLLPVVLVFVCGACLSQVARAALATNEVHLPEEQSTHRHHAHHAGQKESPEVHGGKVTYASPNPVAVYHIEHNQSESGARQYLAGMEEAELRVPAWCKQCNETVMEYCRSGRFLNDHCCCENSYAIEQLPWIPHTCYREQNPKCEVNAGSCPKYRAIKVCCCDPATKQEYKNKYSSAIKPVGAGTGQLLTLVCVLRVVAQFVTSLVDWS</sequence>
<dbReference type="Pfam" id="PF26644">
    <property type="entry name" value="CCC"/>
    <property type="match status" value="1"/>
</dbReference>
<evidence type="ECO:0000256" key="1">
    <source>
        <dbReference type="SAM" id="MobiDB-lite"/>
    </source>
</evidence>
<evidence type="ECO:0000256" key="2">
    <source>
        <dbReference type="SAM" id="SignalP"/>
    </source>
</evidence>